<feature type="transmembrane region" description="Helical" evidence="7">
    <location>
        <begin position="159"/>
        <end position="177"/>
    </location>
</feature>
<feature type="transmembrane region" description="Helical" evidence="7">
    <location>
        <begin position="12"/>
        <end position="36"/>
    </location>
</feature>
<feature type="transmembrane region" description="Helical" evidence="7">
    <location>
        <begin position="189"/>
        <end position="210"/>
    </location>
</feature>
<comment type="subcellular location">
    <subcellularLocation>
        <location evidence="1">Membrane</location>
        <topology evidence="1">Multi-pass membrane protein</topology>
    </subcellularLocation>
</comment>
<dbReference type="InterPro" id="IPR035952">
    <property type="entry name" value="Rhomboid-like_sf"/>
</dbReference>
<comment type="caution">
    <text evidence="9">The sequence shown here is derived from an EMBL/GenBank/DDBJ whole genome shotgun (WGS) entry which is preliminary data.</text>
</comment>
<organism evidence="9">
    <name type="scientific">bioreactor metagenome</name>
    <dbReference type="NCBI Taxonomy" id="1076179"/>
    <lineage>
        <taxon>unclassified sequences</taxon>
        <taxon>metagenomes</taxon>
        <taxon>ecological metagenomes</taxon>
    </lineage>
</organism>
<feature type="transmembrane region" description="Helical" evidence="7">
    <location>
        <begin position="56"/>
        <end position="80"/>
    </location>
</feature>
<keyword evidence="4 9" id="KW-0378">Hydrolase</keyword>
<dbReference type="Pfam" id="PF01694">
    <property type="entry name" value="Rhomboid"/>
    <property type="match status" value="1"/>
</dbReference>
<evidence type="ECO:0000256" key="4">
    <source>
        <dbReference type="ARBA" id="ARBA00022801"/>
    </source>
</evidence>
<keyword evidence="5 7" id="KW-1133">Transmembrane helix</keyword>
<protein>
    <submittedName>
        <fullName evidence="9">Rhomboid protease GlpG</fullName>
        <ecNumber evidence="9">3.4.21.105</ecNumber>
    </submittedName>
</protein>
<feature type="transmembrane region" description="Helical" evidence="7">
    <location>
        <begin position="216"/>
        <end position="236"/>
    </location>
</feature>
<dbReference type="EC" id="3.4.21.105" evidence="9"/>
<dbReference type="InterPro" id="IPR022764">
    <property type="entry name" value="Peptidase_S54_rhomboid_dom"/>
</dbReference>
<evidence type="ECO:0000256" key="6">
    <source>
        <dbReference type="ARBA" id="ARBA00023136"/>
    </source>
</evidence>
<dbReference type="GO" id="GO:0016020">
    <property type="term" value="C:membrane"/>
    <property type="evidence" value="ECO:0007669"/>
    <property type="project" value="UniProtKB-SubCell"/>
</dbReference>
<sequence>MFQNITPITKNIIILNVIVYILANFVFSVDFMYSNFSAFFPTSPLFKSWQIITHMFMHAAFQGGGIMHIAFNMLTLASFGPVLERFLGDKKFVILYFLSGLGAFVLFNLWELFHMYQIAQPMIAEGYSFLDILTGNFGEVPRNLQESAVGVIDILRTPMVGASGAIFGVIAAFAILYPNAEMFIMFIPFPIKAKVLFPIAIVVSLVLGISGSGGNIAHFAHIGGALVGYILVKVWGRNRYRIN</sequence>
<evidence type="ECO:0000256" key="5">
    <source>
        <dbReference type="ARBA" id="ARBA00022989"/>
    </source>
</evidence>
<dbReference type="SUPFAM" id="SSF144091">
    <property type="entry name" value="Rhomboid-like"/>
    <property type="match status" value="1"/>
</dbReference>
<evidence type="ECO:0000259" key="8">
    <source>
        <dbReference type="Pfam" id="PF01694"/>
    </source>
</evidence>
<dbReference type="AlphaFoldDB" id="A0A644SPI7"/>
<keyword evidence="9" id="KW-0645">Protease</keyword>
<gene>
    <name evidence="9" type="primary">glpG_1</name>
    <name evidence="9" type="ORF">SDC9_02050</name>
</gene>
<reference evidence="9" key="1">
    <citation type="submission" date="2019-08" db="EMBL/GenBank/DDBJ databases">
        <authorList>
            <person name="Kucharzyk K."/>
            <person name="Murdoch R.W."/>
            <person name="Higgins S."/>
            <person name="Loffler F."/>
        </authorList>
    </citation>
    <scope>NUCLEOTIDE SEQUENCE</scope>
</reference>
<evidence type="ECO:0000313" key="9">
    <source>
        <dbReference type="EMBL" id="MPL56564.1"/>
    </source>
</evidence>
<evidence type="ECO:0000256" key="1">
    <source>
        <dbReference type="ARBA" id="ARBA00004141"/>
    </source>
</evidence>
<evidence type="ECO:0000256" key="2">
    <source>
        <dbReference type="ARBA" id="ARBA00009045"/>
    </source>
</evidence>
<feature type="domain" description="Peptidase S54 rhomboid" evidence="8">
    <location>
        <begin position="48"/>
        <end position="234"/>
    </location>
</feature>
<keyword evidence="3 7" id="KW-0812">Transmembrane</keyword>
<comment type="similarity">
    <text evidence="2">Belongs to the peptidase S54 family.</text>
</comment>
<accession>A0A644SPI7</accession>
<dbReference type="PANTHER" id="PTHR43731">
    <property type="entry name" value="RHOMBOID PROTEASE"/>
    <property type="match status" value="1"/>
</dbReference>
<keyword evidence="6 7" id="KW-0472">Membrane</keyword>
<name>A0A644SPI7_9ZZZZ</name>
<dbReference type="GO" id="GO:0006508">
    <property type="term" value="P:proteolysis"/>
    <property type="evidence" value="ECO:0007669"/>
    <property type="project" value="UniProtKB-KW"/>
</dbReference>
<evidence type="ECO:0000256" key="7">
    <source>
        <dbReference type="SAM" id="Phobius"/>
    </source>
</evidence>
<feature type="transmembrane region" description="Helical" evidence="7">
    <location>
        <begin position="92"/>
        <end position="110"/>
    </location>
</feature>
<evidence type="ECO:0000256" key="3">
    <source>
        <dbReference type="ARBA" id="ARBA00022692"/>
    </source>
</evidence>
<dbReference type="Gene3D" id="1.20.1540.10">
    <property type="entry name" value="Rhomboid-like"/>
    <property type="match status" value="1"/>
</dbReference>
<proteinExistence type="inferred from homology"/>
<dbReference type="GO" id="GO:0004252">
    <property type="term" value="F:serine-type endopeptidase activity"/>
    <property type="evidence" value="ECO:0007669"/>
    <property type="project" value="InterPro"/>
</dbReference>
<dbReference type="InterPro" id="IPR050925">
    <property type="entry name" value="Rhomboid_protease_S54"/>
</dbReference>
<dbReference type="EMBL" id="VSSQ01000003">
    <property type="protein sequence ID" value="MPL56564.1"/>
    <property type="molecule type" value="Genomic_DNA"/>
</dbReference>
<dbReference type="PANTHER" id="PTHR43731:SF14">
    <property type="entry name" value="PRESENILIN-ASSOCIATED RHOMBOID-LIKE PROTEIN, MITOCHONDRIAL"/>
    <property type="match status" value="1"/>
</dbReference>